<organism evidence="2 3">
    <name type="scientific">Eiseniibacteriota bacterium</name>
    <dbReference type="NCBI Taxonomy" id="2212470"/>
    <lineage>
        <taxon>Bacteria</taxon>
        <taxon>Candidatus Eiseniibacteriota</taxon>
    </lineage>
</organism>
<feature type="signal peptide" evidence="1">
    <location>
        <begin position="1"/>
        <end position="17"/>
    </location>
</feature>
<proteinExistence type="predicted"/>
<accession>A0A849SM11</accession>
<keyword evidence="1" id="KW-0732">Signal</keyword>
<dbReference type="EMBL" id="JABFRW010000021">
    <property type="protein sequence ID" value="NOT32925.1"/>
    <property type="molecule type" value="Genomic_DNA"/>
</dbReference>
<dbReference type="AlphaFoldDB" id="A0A849SM11"/>
<evidence type="ECO:0000313" key="2">
    <source>
        <dbReference type="EMBL" id="NOT32925.1"/>
    </source>
</evidence>
<protein>
    <recommendedName>
        <fullName evidence="4">Porin</fullName>
    </recommendedName>
</protein>
<evidence type="ECO:0000313" key="3">
    <source>
        <dbReference type="Proteomes" id="UP000580839"/>
    </source>
</evidence>
<gene>
    <name evidence="2" type="ORF">HOP12_02010</name>
</gene>
<reference evidence="2 3" key="1">
    <citation type="submission" date="2020-04" db="EMBL/GenBank/DDBJ databases">
        <title>Metagenomic profiling of ammonia- and methane-oxidizing microorganisms in a Dutch drinking water treatment plant.</title>
        <authorList>
            <person name="Poghosyan L."/>
            <person name="Leucker S."/>
        </authorList>
    </citation>
    <scope>NUCLEOTIDE SEQUENCE [LARGE SCALE GENOMIC DNA]</scope>
    <source>
        <strain evidence="2">S-RSF-IL-03</strain>
    </source>
</reference>
<evidence type="ECO:0000256" key="1">
    <source>
        <dbReference type="SAM" id="SignalP"/>
    </source>
</evidence>
<sequence>MSASRLAFAIAACVALAGVPGAGRASTEEFASFSATAQEEDDESLLDHALTAPPSFWRDEWERGPRAFRTSQGCLTSGQWILVTQLKLEAPLGDRARFGLEYLDDASDRGQWEHFDLWFRFPTRVGRLSAMFRPFFDKSRQDFAVQWETGADTAGLHLQLTFGVEDMFNNLWAFRQTRVGNLSEPYETHPYEPAARVEWRGEHSRFELGGRWLTVGEKQLIADPAVPTFRLGTLWGADAWGYAETRALATDAWVTARSKQVFSRFDHSKRPDSTGNDWRRQWSLELGARRALGARWTLEARGIYQSREQETSTPLVPGRFEGLDRLLQLELGWRPVANFGTRFGGLHDRIGVTQSYPDPLNQYGSYGTRTENRLYVGVWIRLGRVLLSGVEGIELDDEPYDVSLIHDKGFVSLQTTF</sequence>
<feature type="chain" id="PRO_5032973172" description="Porin" evidence="1">
    <location>
        <begin position="18"/>
        <end position="417"/>
    </location>
</feature>
<comment type="caution">
    <text evidence="2">The sequence shown here is derived from an EMBL/GenBank/DDBJ whole genome shotgun (WGS) entry which is preliminary data.</text>
</comment>
<dbReference type="Proteomes" id="UP000580839">
    <property type="component" value="Unassembled WGS sequence"/>
</dbReference>
<name>A0A849SM11_UNCEI</name>
<evidence type="ECO:0008006" key="4">
    <source>
        <dbReference type="Google" id="ProtNLM"/>
    </source>
</evidence>